<accession>A0ABV7YKA2</accession>
<organism evidence="1 2">
    <name type="scientific">Tenggerimyces flavus</name>
    <dbReference type="NCBI Taxonomy" id="1708749"/>
    <lineage>
        <taxon>Bacteria</taxon>
        <taxon>Bacillati</taxon>
        <taxon>Actinomycetota</taxon>
        <taxon>Actinomycetes</taxon>
        <taxon>Propionibacteriales</taxon>
        <taxon>Nocardioidaceae</taxon>
        <taxon>Tenggerimyces</taxon>
    </lineage>
</organism>
<name>A0ABV7YKA2_9ACTN</name>
<dbReference type="Pfam" id="PF11066">
    <property type="entry name" value="DUF2867"/>
    <property type="match status" value="1"/>
</dbReference>
<dbReference type="EMBL" id="JBHRZH010000036">
    <property type="protein sequence ID" value="MFC3765012.1"/>
    <property type="molecule type" value="Genomic_DNA"/>
</dbReference>
<dbReference type="RefSeq" id="WP_205119267.1">
    <property type="nucleotide sequence ID" value="NZ_JAFBCM010000001.1"/>
</dbReference>
<evidence type="ECO:0000313" key="1">
    <source>
        <dbReference type="EMBL" id="MFC3765012.1"/>
    </source>
</evidence>
<evidence type="ECO:0000313" key="2">
    <source>
        <dbReference type="Proteomes" id="UP001595699"/>
    </source>
</evidence>
<sequence length="316" mass="35731">MRVHNVHERVLPISMDKAAPLIDQLGQPDDLLFPTPQWPPMVLDGPLQPGSSGGHGPMRYHVQRYEPGRLVEFATEPGMDIVGTHAFSLEKVDDDHTILRHTIEGELEGTMRLAWPTAVRPIHDAMVEDILDQAERVAGQQPRRRQRWSPWVRFLRRVIAKRARRTEPPHTELLENALPGVDFIDAHEIPTRKGMPMTAEPWADALFGSFPKWVTAAMGLRQAVVGLIGINRQPKDQAFTKYASTPTEVLLGSDEKHLDFRVSIKREPERVVATTVVQVHNARGRAYWVVVGPIHPIVLRSMLSRTARRLADESHH</sequence>
<dbReference type="InterPro" id="IPR023393">
    <property type="entry name" value="START-like_dom_sf"/>
</dbReference>
<gene>
    <name evidence="1" type="ORF">ACFOUW_29535</name>
</gene>
<dbReference type="InterPro" id="IPR021295">
    <property type="entry name" value="DUF2867"/>
</dbReference>
<keyword evidence="2" id="KW-1185">Reference proteome</keyword>
<dbReference type="SUPFAM" id="SSF55961">
    <property type="entry name" value="Bet v1-like"/>
    <property type="match status" value="1"/>
</dbReference>
<dbReference type="Gene3D" id="3.30.530.20">
    <property type="match status" value="1"/>
</dbReference>
<reference evidence="2" key="1">
    <citation type="journal article" date="2019" name="Int. J. Syst. Evol. Microbiol.">
        <title>The Global Catalogue of Microorganisms (GCM) 10K type strain sequencing project: providing services to taxonomists for standard genome sequencing and annotation.</title>
        <authorList>
            <consortium name="The Broad Institute Genomics Platform"/>
            <consortium name="The Broad Institute Genome Sequencing Center for Infectious Disease"/>
            <person name="Wu L."/>
            <person name="Ma J."/>
        </authorList>
    </citation>
    <scope>NUCLEOTIDE SEQUENCE [LARGE SCALE GENOMIC DNA]</scope>
    <source>
        <strain evidence="2">CGMCC 4.7241</strain>
    </source>
</reference>
<comment type="caution">
    <text evidence="1">The sequence shown here is derived from an EMBL/GenBank/DDBJ whole genome shotgun (WGS) entry which is preliminary data.</text>
</comment>
<protein>
    <submittedName>
        <fullName evidence="1">DUF2867 domain-containing protein</fullName>
    </submittedName>
</protein>
<proteinExistence type="predicted"/>
<dbReference type="Proteomes" id="UP001595699">
    <property type="component" value="Unassembled WGS sequence"/>
</dbReference>